<evidence type="ECO:0000259" key="2">
    <source>
        <dbReference type="Pfam" id="PF22408"/>
    </source>
</evidence>
<organism evidence="3 4">
    <name type="scientific">Gracilariopsis chorda</name>
    <dbReference type="NCBI Taxonomy" id="448386"/>
    <lineage>
        <taxon>Eukaryota</taxon>
        <taxon>Rhodophyta</taxon>
        <taxon>Florideophyceae</taxon>
        <taxon>Rhodymeniophycidae</taxon>
        <taxon>Gracilariales</taxon>
        <taxon>Gracilariaceae</taxon>
        <taxon>Gracilariopsis</taxon>
    </lineage>
</organism>
<dbReference type="AlphaFoldDB" id="A0A2V3J613"/>
<reference evidence="3 4" key="1">
    <citation type="journal article" date="2018" name="Mol. Biol. Evol.">
        <title>Analysis of the draft genome of the red seaweed Gracilariopsis chorda provides insights into genome size evolution in Rhodophyta.</title>
        <authorList>
            <person name="Lee J."/>
            <person name="Yang E.C."/>
            <person name="Graf L."/>
            <person name="Yang J.H."/>
            <person name="Qiu H."/>
            <person name="Zel Zion U."/>
            <person name="Chan C.X."/>
            <person name="Stephens T.G."/>
            <person name="Weber A.P.M."/>
            <person name="Boo G.H."/>
            <person name="Boo S.M."/>
            <person name="Kim K.M."/>
            <person name="Shin Y."/>
            <person name="Jung M."/>
            <person name="Lee S.J."/>
            <person name="Yim H.S."/>
            <person name="Lee J.H."/>
            <person name="Bhattacharya D."/>
            <person name="Yoon H.S."/>
        </authorList>
    </citation>
    <scope>NUCLEOTIDE SEQUENCE [LARGE SCALE GENOMIC DNA]</scope>
    <source>
        <strain evidence="3 4">SKKU-2015</strain>
        <tissue evidence="3">Whole body</tissue>
    </source>
</reference>
<feature type="domain" description="PsV capsid protein C-terminal" evidence="2">
    <location>
        <begin position="324"/>
        <end position="372"/>
    </location>
</feature>
<dbReference type="Proteomes" id="UP000247409">
    <property type="component" value="Unassembled WGS sequence"/>
</dbReference>
<evidence type="ECO:0000256" key="1">
    <source>
        <dbReference type="SAM" id="MobiDB-lite"/>
    </source>
</evidence>
<evidence type="ECO:0000313" key="4">
    <source>
        <dbReference type="Proteomes" id="UP000247409"/>
    </source>
</evidence>
<feature type="compositionally biased region" description="Polar residues" evidence="1">
    <location>
        <begin position="19"/>
        <end position="30"/>
    </location>
</feature>
<feature type="compositionally biased region" description="Polar residues" evidence="1">
    <location>
        <begin position="1"/>
        <end position="11"/>
    </location>
</feature>
<name>A0A2V3J613_9FLOR</name>
<feature type="region of interest" description="Disordered" evidence="1">
    <location>
        <begin position="1"/>
        <end position="34"/>
    </location>
</feature>
<dbReference type="InterPro" id="IPR055062">
    <property type="entry name" value="PsV_CP_C"/>
</dbReference>
<comment type="caution">
    <text evidence="3">The sequence shown here is derived from an EMBL/GenBank/DDBJ whole genome shotgun (WGS) entry which is preliminary data.</text>
</comment>
<keyword evidence="4" id="KW-1185">Reference proteome</keyword>
<proteinExistence type="predicted"/>
<dbReference type="Pfam" id="PF22408">
    <property type="entry name" value="PsV_CP_C"/>
    <property type="match status" value="1"/>
</dbReference>
<sequence length="406" mass="46537">MSQHKTQNLQVSFRAPNAVNDQSSPTQGNPQPEFRWCEPIDAKNIDPELPPLTAVRESLPIGFIELRSSLPETIAEADNSFVLSILEQKAPTALTAQEAKDAILSQCYFRAARQLYSSMTEDERYRCRLLQGIFYDTTPIPSFLNNAIAMIGHFRCEFGEVRIRHAEVLLRRWVVIGLETGNELQTGEKLTRLMLSQAVFRDRSSKILVNSLIEERVKRISKSSFKVKSHAGLLRVFHPLLACNEDGLNRVSENYPYHLEMRRLIMLHRMTHFEWRTAETIAGVPIQIVLDYLGVRLVVLSDEELYRCFTFALRRYWADYKSLVEEAFEVAEPVATGFGNACQTVSSDDLQATFALPLSDQDISMGFMYNPAVKFEFKPRFCAYSKNTGKEMRTARLQKEYGELRR</sequence>
<evidence type="ECO:0000313" key="3">
    <source>
        <dbReference type="EMBL" id="PXF49866.1"/>
    </source>
</evidence>
<dbReference type="EMBL" id="NBIV01000001">
    <property type="protein sequence ID" value="PXF49866.1"/>
    <property type="molecule type" value="Genomic_DNA"/>
</dbReference>
<gene>
    <name evidence="3" type="ORF">BWQ96_00026</name>
</gene>
<accession>A0A2V3J613</accession>
<protein>
    <recommendedName>
        <fullName evidence="2">PsV capsid protein C-terminal domain-containing protein</fullName>
    </recommendedName>
</protein>